<dbReference type="InterPro" id="IPR012337">
    <property type="entry name" value="RNaseH-like_sf"/>
</dbReference>
<dbReference type="Proteomes" id="UP000436088">
    <property type="component" value="Unassembled WGS sequence"/>
</dbReference>
<dbReference type="PANTHER" id="PTHR47723">
    <property type="entry name" value="OS05G0353850 PROTEIN"/>
    <property type="match status" value="1"/>
</dbReference>
<evidence type="ECO:0000259" key="3">
    <source>
        <dbReference type="Pfam" id="PF22936"/>
    </source>
</evidence>
<reference evidence="4" key="1">
    <citation type="submission" date="2019-09" db="EMBL/GenBank/DDBJ databases">
        <title>Draft genome information of white flower Hibiscus syriacus.</title>
        <authorList>
            <person name="Kim Y.-M."/>
        </authorList>
    </citation>
    <scope>NUCLEOTIDE SEQUENCE [LARGE SCALE GENOMIC DNA]</scope>
    <source>
        <strain evidence="4">YM2019G1</strain>
    </source>
</reference>
<dbReference type="SUPFAM" id="SSF53098">
    <property type="entry name" value="Ribonuclease H-like"/>
    <property type="match status" value="1"/>
</dbReference>
<evidence type="ECO:0000313" key="4">
    <source>
        <dbReference type="EMBL" id="KAE8700148.1"/>
    </source>
</evidence>
<accession>A0A6A3A7N3</accession>
<evidence type="ECO:0000259" key="2">
    <source>
        <dbReference type="Pfam" id="PF13456"/>
    </source>
</evidence>
<feature type="domain" description="RNase H type-1" evidence="2">
    <location>
        <begin position="213"/>
        <end position="308"/>
    </location>
</feature>
<evidence type="ECO:0000256" key="1">
    <source>
        <dbReference type="SAM" id="MobiDB-lite"/>
    </source>
</evidence>
<organism evidence="4 5">
    <name type="scientific">Hibiscus syriacus</name>
    <name type="common">Rose of Sharon</name>
    <dbReference type="NCBI Taxonomy" id="106335"/>
    <lineage>
        <taxon>Eukaryota</taxon>
        <taxon>Viridiplantae</taxon>
        <taxon>Streptophyta</taxon>
        <taxon>Embryophyta</taxon>
        <taxon>Tracheophyta</taxon>
        <taxon>Spermatophyta</taxon>
        <taxon>Magnoliopsida</taxon>
        <taxon>eudicotyledons</taxon>
        <taxon>Gunneridae</taxon>
        <taxon>Pentapetalae</taxon>
        <taxon>rosids</taxon>
        <taxon>malvids</taxon>
        <taxon>Malvales</taxon>
        <taxon>Malvaceae</taxon>
        <taxon>Malvoideae</taxon>
        <taxon>Hibiscus</taxon>
    </lineage>
</organism>
<dbReference type="Pfam" id="PF13456">
    <property type="entry name" value="RVT_3"/>
    <property type="match status" value="1"/>
</dbReference>
<feature type="compositionally biased region" description="Basic and acidic residues" evidence="1">
    <location>
        <begin position="46"/>
        <end position="56"/>
    </location>
</feature>
<dbReference type="InterPro" id="IPR053151">
    <property type="entry name" value="RNase_H-like"/>
</dbReference>
<feature type="domain" description="Retrovirus-related Pol polyprotein from transposon TNT 1-94-like beta-barrel" evidence="3">
    <location>
        <begin position="108"/>
        <end position="147"/>
    </location>
</feature>
<feature type="region of interest" description="Disordered" evidence="1">
    <location>
        <begin position="46"/>
        <end position="71"/>
    </location>
</feature>
<dbReference type="InterPro" id="IPR002156">
    <property type="entry name" value="RNaseH_domain"/>
</dbReference>
<comment type="caution">
    <text evidence="4">The sequence shown here is derived from an EMBL/GenBank/DDBJ whole genome shotgun (WGS) entry which is preliminary data.</text>
</comment>
<keyword evidence="5" id="KW-1185">Reference proteome</keyword>
<dbReference type="CDD" id="cd06222">
    <property type="entry name" value="RNase_H_like"/>
    <property type="match status" value="1"/>
</dbReference>
<gene>
    <name evidence="4" type="ORF">F3Y22_tig00110560pilonHSYRG00032</name>
</gene>
<dbReference type="InterPro" id="IPR044730">
    <property type="entry name" value="RNase_H-like_dom_plant"/>
</dbReference>
<dbReference type="InterPro" id="IPR054722">
    <property type="entry name" value="PolX-like_BBD"/>
</dbReference>
<dbReference type="GO" id="GO:0004523">
    <property type="term" value="F:RNA-DNA hybrid ribonuclease activity"/>
    <property type="evidence" value="ECO:0007669"/>
    <property type="project" value="InterPro"/>
</dbReference>
<dbReference type="Pfam" id="PF22936">
    <property type="entry name" value="Pol_BBD"/>
    <property type="match status" value="1"/>
</dbReference>
<dbReference type="EMBL" id="VEPZ02001030">
    <property type="protein sequence ID" value="KAE8700148.1"/>
    <property type="molecule type" value="Genomic_DNA"/>
</dbReference>
<proteinExistence type="predicted"/>
<name>A0A6A3A7N3_HIBSY</name>
<dbReference type="GO" id="GO:0003676">
    <property type="term" value="F:nucleic acid binding"/>
    <property type="evidence" value="ECO:0007669"/>
    <property type="project" value="InterPro"/>
</dbReference>
<dbReference type="InterPro" id="IPR036397">
    <property type="entry name" value="RNaseH_sf"/>
</dbReference>
<dbReference type="PANTHER" id="PTHR47723:SF13">
    <property type="entry name" value="PUTATIVE-RELATED"/>
    <property type="match status" value="1"/>
</dbReference>
<evidence type="ECO:0000313" key="5">
    <source>
        <dbReference type="Proteomes" id="UP000436088"/>
    </source>
</evidence>
<sequence>MTIEETKDLEEMTIEQLQGSLQAYEEKHKKKHVFTEQLLKLQLKDMHESQRNDRNQRGLGRGRGHGRECRAPNNKIEENVNYVEEKIDGKETFLLARKETEGGQANSWYLDSGTSNHMCGRKDMFMELDESESENVSFGDDSTISMKERVFHFQRLMLGDNGIHKCLIKFWGNETLETTLGTLQPKWKPPSAAYIKLNTDSAVIQQTKEAASGGNWLGGYHRKIGHCSVLHAELWAILDGLTLPWKTGGATGGSGTDSSEVVRILNSTGQNNEPTLIRRIRLLLKRQWHIRFTHVHRDVNEAADAMAHLGFSGRGLTILQSPPAGIRLLLNANMHDSTVI</sequence>
<dbReference type="AlphaFoldDB" id="A0A6A3A7N3"/>
<dbReference type="Gene3D" id="3.30.420.10">
    <property type="entry name" value="Ribonuclease H-like superfamily/Ribonuclease H"/>
    <property type="match status" value="1"/>
</dbReference>
<protein>
    <submittedName>
        <fullName evidence="4">Uncharacterized protein</fullName>
    </submittedName>
</protein>